<feature type="domain" description="HPt" evidence="16">
    <location>
        <begin position="5"/>
        <end position="114"/>
    </location>
</feature>
<organism evidence="17 18">
    <name type="scientific">Pelotomaculum schinkii</name>
    <dbReference type="NCBI Taxonomy" id="78350"/>
    <lineage>
        <taxon>Bacteria</taxon>
        <taxon>Bacillati</taxon>
        <taxon>Bacillota</taxon>
        <taxon>Clostridia</taxon>
        <taxon>Eubacteriales</taxon>
        <taxon>Desulfotomaculaceae</taxon>
        <taxon>Pelotomaculum</taxon>
    </lineage>
</organism>
<evidence type="ECO:0000259" key="15">
    <source>
        <dbReference type="PROSITE" id="PS50851"/>
    </source>
</evidence>
<dbReference type="Gene3D" id="1.10.287.560">
    <property type="entry name" value="Histidine kinase CheA-like, homodimeric domain"/>
    <property type="match status" value="1"/>
</dbReference>
<sequence length="768" mass="84919">MFDDDLNEKLEMVNCFVTESRELLDDVEPQIIALERDAVSFGKIDEEILNAIFRLFHSLKGSASFLDLQTVIRVTHEAETLLDIFRNGQAVLEPGHIDLLIRTSDFIRNILDIVERQRSDEGFEADAEVIIDDFKKAIQAIDGGQPTLNVAIDADTSPDPAEGAGEAGENIPHDSLEGMDLSIVPEMTGRFVEESIELLDDAERALLVLEKTPDNLESAGQAFRDLHSFKGNAGFLAYAELEEVSHHAETLLDRIREGAIVCDAVAVSFLLIAIDVLRDGVRQIENNITPELSGKQEICMYLKNMAGDAGEDASEDGQESEPVCLEKPGDFENWQIEENIKEHSVEEKQQQDTPAHGEAAKAGERQEPGVAKEKRLAQQQVIRVDLEKLDKLLDLVGELVISEAMVANNQDLKGLQLDRFEKAVLHLDKITRDIQEVAMSMRMIPLSGTFSKMVRLVRDLSQKVNKKVSLEIIGEETEVDKTIIEQISDPLVHLIRNAVDHGIEEPEERIAAGKPESGQLTIEAKHSAGEVWITIEDDGRGLDRERILQKAIERGLVIDEDRDMKDEDVWRLIFEPGFSTADKVSSISGRGVGMDVVKRNIEKLRGRVDIRSMKGAGTVFAVRIPLTLAIIEGMVVKVGHNRYTIPINSIKESLQPTGDQITCMPDNQEVVSIRGELLPVIRLHELYGVASDCRSLDSGILVVVENSEKKCCLFVDEVLGQQQIVIKGLSSYLGHVKSVSGCAILGDGDISMILDVDDLINSAEGANN</sequence>
<dbReference type="Pfam" id="PF02518">
    <property type="entry name" value="HATPase_c"/>
    <property type="match status" value="1"/>
</dbReference>
<dbReference type="SMART" id="SM00260">
    <property type="entry name" value="CheW"/>
    <property type="match status" value="1"/>
</dbReference>
<dbReference type="FunFam" id="3.30.565.10:FF:000016">
    <property type="entry name" value="Chemotaxis protein CheA, putative"/>
    <property type="match status" value="1"/>
</dbReference>
<evidence type="ECO:0000256" key="8">
    <source>
        <dbReference type="ARBA" id="ARBA00022777"/>
    </source>
</evidence>
<dbReference type="Gene3D" id="2.30.30.40">
    <property type="entry name" value="SH3 Domains"/>
    <property type="match status" value="1"/>
</dbReference>
<dbReference type="Pfam" id="PF01584">
    <property type="entry name" value="CheW"/>
    <property type="match status" value="1"/>
</dbReference>
<dbReference type="InterPro" id="IPR036097">
    <property type="entry name" value="HisK_dim/P_sf"/>
</dbReference>
<evidence type="ECO:0000313" key="17">
    <source>
        <dbReference type="EMBL" id="TEB04923.1"/>
    </source>
</evidence>
<evidence type="ECO:0000256" key="4">
    <source>
        <dbReference type="ARBA" id="ARBA00022500"/>
    </source>
</evidence>
<dbReference type="SUPFAM" id="SSF50341">
    <property type="entry name" value="CheW-like"/>
    <property type="match status" value="1"/>
</dbReference>
<feature type="region of interest" description="Disordered" evidence="13">
    <location>
        <begin position="343"/>
        <end position="374"/>
    </location>
</feature>
<dbReference type="InterPro" id="IPR036641">
    <property type="entry name" value="HPT_dom_sf"/>
</dbReference>
<dbReference type="PROSITE" id="PS50851">
    <property type="entry name" value="CHEW"/>
    <property type="match status" value="1"/>
</dbReference>
<feature type="domain" description="HPt" evidence="16">
    <location>
        <begin position="180"/>
        <end position="284"/>
    </location>
</feature>
<dbReference type="CDD" id="cd00088">
    <property type="entry name" value="HPT"/>
    <property type="match status" value="1"/>
</dbReference>
<dbReference type="GO" id="GO:0000155">
    <property type="term" value="F:phosphorelay sensor kinase activity"/>
    <property type="evidence" value="ECO:0007669"/>
    <property type="project" value="InterPro"/>
</dbReference>
<dbReference type="GO" id="GO:0005737">
    <property type="term" value="C:cytoplasm"/>
    <property type="evidence" value="ECO:0007669"/>
    <property type="project" value="InterPro"/>
</dbReference>
<comment type="caution">
    <text evidence="17">The sequence shown here is derived from an EMBL/GenBank/DDBJ whole genome shotgun (WGS) entry which is preliminary data.</text>
</comment>
<evidence type="ECO:0000256" key="1">
    <source>
        <dbReference type="ARBA" id="ARBA00000085"/>
    </source>
</evidence>
<dbReference type="InterPro" id="IPR037006">
    <property type="entry name" value="CheA-like_homodim_sf"/>
</dbReference>
<evidence type="ECO:0000256" key="7">
    <source>
        <dbReference type="ARBA" id="ARBA00022741"/>
    </source>
</evidence>
<dbReference type="SMART" id="SM01231">
    <property type="entry name" value="H-kinase_dim"/>
    <property type="match status" value="1"/>
</dbReference>
<keyword evidence="9" id="KW-0067">ATP-binding</keyword>
<feature type="domain" description="Histidine kinase" evidence="14">
    <location>
        <begin position="426"/>
        <end position="628"/>
    </location>
</feature>
<feature type="modified residue" description="Phosphohistidine" evidence="12">
    <location>
        <position position="57"/>
    </location>
</feature>
<evidence type="ECO:0000256" key="5">
    <source>
        <dbReference type="ARBA" id="ARBA00022553"/>
    </source>
</evidence>
<dbReference type="EMBL" id="QFGA01000003">
    <property type="protein sequence ID" value="TEB04923.1"/>
    <property type="molecule type" value="Genomic_DNA"/>
</dbReference>
<dbReference type="Pfam" id="PF02895">
    <property type="entry name" value="H-kinase_dim"/>
    <property type="match status" value="1"/>
</dbReference>
<dbReference type="InterPro" id="IPR036890">
    <property type="entry name" value="HATPase_C_sf"/>
</dbReference>
<reference evidence="17 18" key="1">
    <citation type="journal article" date="2018" name="Environ. Microbiol.">
        <title>Novel energy conservation strategies and behaviour of Pelotomaculum schinkii driving syntrophic propionate catabolism.</title>
        <authorList>
            <person name="Hidalgo-Ahumada C.A.P."/>
            <person name="Nobu M.K."/>
            <person name="Narihiro T."/>
            <person name="Tamaki H."/>
            <person name="Liu W.T."/>
            <person name="Kamagata Y."/>
            <person name="Stams A.J.M."/>
            <person name="Imachi H."/>
            <person name="Sousa D.Z."/>
        </authorList>
    </citation>
    <scope>NUCLEOTIDE SEQUENCE [LARGE SCALE GENOMIC DNA]</scope>
    <source>
        <strain evidence="17 18">HH</strain>
    </source>
</reference>
<evidence type="ECO:0000313" key="18">
    <source>
        <dbReference type="Proteomes" id="UP000298324"/>
    </source>
</evidence>
<keyword evidence="18" id="KW-1185">Reference proteome</keyword>
<evidence type="ECO:0000256" key="12">
    <source>
        <dbReference type="PROSITE-ProRule" id="PRU00110"/>
    </source>
</evidence>
<dbReference type="GO" id="GO:0006935">
    <property type="term" value="P:chemotaxis"/>
    <property type="evidence" value="ECO:0007669"/>
    <property type="project" value="UniProtKB-KW"/>
</dbReference>
<feature type="domain" description="CheW-like" evidence="15">
    <location>
        <begin position="630"/>
        <end position="765"/>
    </location>
</feature>
<protein>
    <recommendedName>
        <fullName evidence="3">Chemotaxis protein CheA</fullName>
        <ecNumber evidence="2">2.7.13.3</ecNumber>
    </recommendedName>
</protein>
<dbReference type="Proteomes" id="UP000298324">
    <property type="component" value="Unassembled WGS sequence"/>
</dbReference>
<feature type="modified residue" description="Phosphohistidine" evidence="12">
    <location>
        <position position="227"/>
    </location>
</feature>
<dbReference type="CDD" id="cd16916">
    <property type="entry name" value="HATPase_CheA-like"/>
    <property type="match status" value="1"/>
</dbReference>
<evidence type="ECO:0000256" key="13">
    <source>
        <dbReference type="SAM" id="MobiDB-lite"/>
    </source>
</evidence>
<evidence type="ECO:0000259" key="16">
    <source>
        <dbReference type="PROSITE" id="PS50894"/>
    </source>
</evidence>
<dbReference type="PRINTS" id="PR00344">
    <property type="entry name" value="BCTRLSENSOR"/>
</dbReference>
<dbReference type="PROSITE" id="PS50109">
    <property type="entry name" value="HIS_KIN"/>
    <property type="match status" value="1"/>
</dbReference>
<keyword evidence="4" id="KW-0145">Chemotaxis</keyword>
<dbReference type="PANTHER" id="PTHR43395:SF10">
    <property type="entry name" value="CHEMOTAXIS PROTEIN CHEA"/>
    <property type="match status" value="1"/>
</dbReference>
<dbReference type="InterPro" id="IPR004358">
    <property type="entry name" value="Sig_transdc_His_kin-like_C"/>
</dbReference>
<gene>
    <name evidence="17" type="primary">cheA</name>
    <name evidence="17" type="ORF">Psch_03686</name>
</gene>
<evidence type="ECO:0000256" key="2">
    <source>
        <dbReference type="ARBA" id="ARBA00012438"/>
    </source>
</evidence>
<dbReference type="SUPFAM" id="SSF47226">
    <property type="entry name" value="Histidine-containing phosphotransfer domain, HPT domain"/>
    <property type="match status" value="2"/>
</dbReference>
<dbReference type="AlphaFoldDB" id="A0A4Y7R8A4"/>
<dbReference type="SMART" id="SM00387">
    <property type="entry name" value="HATPase_c"/>
    <property type="match status" value="1"/>
</dbReference>
<dbReference type="CDD" id="cd00731">
    <property type="entry name" value="CheA_reg"/>
    <property type="match status" value="1"/>
</dbReference>
<keyword evidence="8" id="KW-0418">Kinase</keyword>
<dbReference type="Gene3D" id="1.20.120.160">
    <property type="entry name" value="HPT domain"/>
    <property type="match status" value="2"/>
</dbReference>
<keyword evidence="6 17" id="KW-0808">Transferase</keyword>
<name>A0A4Y7R8A4_9FIRM</name>
<keyword evidence="7" id="KW-0547">Nucleotide-binding</keyword>
<dbReference type="SUPFAM" id="SSF47384">
    <property type="entry name" value="Homodimeric domain of signal transducing histidine kinase"/>
    <property type="match status" value="1"/>
</dbReference>
<dbReference type="InterPro" id="IPR002545">
    <property type="entry name" value="CheW-lke_dom"/>
</dbReference>
<dbReference type="EC" id="2.7.13.3" evidence="2"/>
<evidence type="ECO:0000256" key="6">
    <source>
        <dbReference type="ARBA" id="ARBA00022679"/>
    </source>
</evidence>
<dbReference type="Gene3D" id="3.30.565.10">
    <property type="entry name" value="Histidine kinase-like ATPase, C-terminal domain"/>
    <property type="match status" value="1"/>
</dbReference>
<keyword evidence="10" id="KW-0902">Two-component regulatory system</keyword>
<dbReference type="SMART" id="SM00073">
    <property type="entry name" value="HPT"/>
    <property type="match status" value="2"/>
</dbReference>
<dbReference type="InterPro" id="IPR004105">
    <property type="entry name" value="CheA-like_dim"/>
</dbReference>
<dbReference type="SUPFAM" id="SSF55874">
    <property type="entry name" value="ATPase domain of HSP90 chaperone/DNA topoisomerase II/histidine kinase"/>
    <property type="match status" value="1"/>
</dbReference>
<feature type="compositionally biased region" description="Basic and acidic residues" evidence="13">
    <location>
        <begin position="358"/>
        <end position="374"/>
    </location>
</feature>
<dbReference type="RefSeq" id="WP_190259209.1">
    <property type="nucleotide sequence ID" value="NZ_QFGA01000003.1"/>
</dbReference>
<comment type="function">
    <text evidence="11">Involved in the transmission of sensory signals from the chemoreceptors to the flagellar motors. CheA is autophosphorylated; it can transfer its phosphate group to either CheB or CheY.</text>
</comment>
<evidence type="ECO:0000256" key="9">
    <source>
        <dbReference type="ARBA" id="ARBA00022840"/>
    </source>
</evidence>
<dbReference type="InterPro" id="IPR005467">
    <property type="entry name" value="His_kinase_dom"/>
</dbReference>
<evidence type="ECO:0000256" key="3">
    <source>
        <dbReference type="ARBA" id="ARBA00021495"/>
    </source>
</evidence>
<dbReference type="InterPro" id="IPR008207">
    <property type="entry name" value="Sig_transdc_His_kin_Hpt_dom"/>
</dbReference>
<evidence type="ECO:0000256" key="11">
    <source>
        <dbReference type="ARBA" id="ARBA00035100"/>
    </source>
</evidence>
<dbReference type="InterPro" id="IPR036061">
    <property type="entry name" value="CheW-like_dom_sf"/>
</dbReference>
<evidence type="ECO:0000256" key="10">
    <source>
        <dbReference type="ARBA" id="ARBA00023012"/>
    </source>
</evidence>
<dbReference type="PROSITE" id="PS50894">
    <property type="entry name" value="HPT"/>
    <property type="match status" value="2"/>
</dbReference>
<evidence type="ECO:0000259" key="14">
    <source>
        <dbReference type="PROSITE" id="PS50109"/>
    </source>
</evidence>
<dbReference type="GO" id="GO:0005524">
    <property type="term" value="F:ATP binding"/>
    <property type="evidence" value="ECO:0007669"/>
    <property type="project" value="UniProtKB-KW"/>
</dbReference>
<dbReference type="InterPro" id="IPR003594">
    <property type="entry name" value="HATPase_dom"/>
</dbReference>
<dbReference type="Pfam" id="PF01627">
    <property type="entry name" value="Hpt"/>
    <property type="match status" value="2"/>
</dbReference>
<comment type="catalytic activity">
    <reaction evidence="1">
        <text>ATP + protein L-histidine = ADP + protein N-phospho-L-histidine.</text>
        <dbReference type="EC" id="2.7.13.3"/>
    </reaction>
</comment>
<dbReference type="InterPro" id="IPR051315">
    <property type="entry name" value="Bact_Chemotaxis_CheA"/>
</dbReference>
<proteinExistence type="predicted"/>
<dbReference type="PANTHER" id="PTHR43395">
    <property type="entry name" value="SENSOR HISTIDINE KINASE CHEA"/>
    <property type="match status" value="1"/>
</dbReference>
<accession>A0A4Y7R8A4</accession>
<keyword evidence="5 12" id="KW-0597">Phosphoprotein</keyword>